<dbReference type="Proteomes" id="UP000528824">
    <property type="component" value="Unassembled WGS sequence"/>
</dbReference>
<sequence>MNARQVTRSAPGRVCQPIGWQFDCLDERPPRQHDQQKQGDVEHASSLTRLSKQQPRRNGQSKHPDRSEGEGKGRDASERNERQYYQPNEGNEDCLPQDLPVDEVG</sequence>
<gene>
    <name evidence="2" type="ORF">GGI59_000998</name>
</gene>
<evidence type="ECO:0000256" key="1">
    <source>
        <dbReference type="SAM" id="MobiDB-lite"/>
    </source>
</evidence>
<dbReference type="EMBL" id="JACHBC010000001">
    <property type="protein sequence ID" value="MBB5559371.1"/>
    <property type="molecule type" value="Genomic_DNA"/>
</dbReference>
<reference evidence="2 3" key="1">
    <citation type="submission" date="2020-08" db="EMBL/GenBank/DDBJ databases">
        <title>Genomic Encyclopedia of Type Strains, Phase IV (KMG-V): Genome sequencing to study the core and pangenomes of soil and plant-associated prokaryotes.</title>
        <authorList>
            <person name="Whitman W."/>
        </authorList>
    </citation>
    <scope>NUCLEOTIDE SEQUENCE [LARGE SCALE GENOMIC DNA]</scope>
    <source>
        <strain evidence="2 3">SEMIA 4034</strain>
    </source>
</reference>
<organism evidence="2 3">
    <name type="scientific">Rhizobium lentis</name>
    <dbReference type="NCBI Taxonomy" id="1138194"/>
    <lineage>
        <taxon>Bacteria</taxon>
        <taxon>Pseudomonadati</taxon>
        <taxon>Pseudomonadota</taxon>
        <taxon>Alphaproteobacteria</taxon>
        <taxon>Hyphomicrobiales</taxon>
        <taxon>Rhizobiaceae</taxon>
        <taxon>Rhizobium/Agrobacterium group</taxon>
        <taxon>Rhizobium</taxon>
    </lineage>
</organism>
<comment type="caution">
    <text evidence="2">The sequence shown here is derived from an EMBL/GenBank/DDBJ whole genome shotgun (WGS) entry which is preliminary data.</text>
</comment>
<feature type="compositionally biased region" description="Polar residues" evidence="1">
    <location>
        <begin position="45"/>
        <end position="58"/>
    </location>
</feature>
<name>A0A7W8XDB1_9HYPH</name>
<evidence type="ECO:0000313" key="3">
    <source>
        <dbReference type="Proteomes" id="UP000528824"/>
    </source>
</evidence>
<feature type="region of interest" description="Disordered" evidence="1">
    <location>
        <begin position="24"/>
        <end position="105"/>
    </location>
</feature>
<keyword evidence="3" id="KW-1185">Reference proteome</keyword>
<protein>
    <submittedName>
        <fullName evidence="2">Uncharacterized protein</fullName>
    </submittedName>
</protein>
<evidence type="ECO:0000313" key="2">
    <source>
        <dbReference type="EMBL" id="MBB5559371.1"/>
    </source>
</evidence>
<dbReference type="AlphaFoldDB" id="A0A7W8XDB1"/>
<accession>A0A7W8XDB1</accession>
<proteinExistence type="predicted"/>
<feature type="compositionally biased region" description="Basic and acidic residues" evidence="1">
    <location>
        <begin position="62"/>
        <end position="82"/>
    </location>
</feature>
<feature type="compositionally biased region" description="Basic and acidic residues" evidence="1">
    <location>
        <begin position="25"/>
        <end position="43"/>
    </location>
</feature>